<protein>
    <submittedName>
        <fullName evidence="1">Uncharacterized protein</fullName>
    </submittedName>
</protein>
<accession>A0A2P5ASH4</accession>
<organism evidence="1 2">
    <name type="scientific">Parasponia andersonii</name>
    <name type="common">Sponia andersonii</name>
    <dbReference type="NCBI Taxonomy" id="3476"/>
    <lineage>
        <taxon>Eukaryota</taxon>
        <taxon>Viridiplantae</taxon>
        <taxon>Streptophyta</taxon>
        <taxon>Embryophyta</taxon>
        <taxon>Tracheophyta</taxon>
        <taxon>Spermatophyta</taxon>
        <taxon>Magnoliopsida</taxon>
        <taxon>eudicotyledons</taxon>
        <taxon>Gunneridae</taxon>
        <taxon>Pentapetalae</taxon>
        <taxon>rosids</taxon>
        <taxon>fabids</taxon>
        <taxon>Rosales</taxon>
        <taxon>Cannabaceae</taxon>
        <taxon>Parasponia</taxon>
    </lineage>
</organism>
<dbReference type="EMBL" id="JXTB01000464">
    <property type="protein sequence ID" value="PON39493.1"/>
    <property type="molecule type" value="Genomic_DNA"/>
</dbReference>
<reference evidence="2" key="1">
    <citation type="submission" date="2016-06" db="EMBL/GenBank/DDBJ databases">
        <title>Parallel loss of symbiosis genes in relatives of nitrogen-fixing non-legume Parasponia.</title>
        <authorList>
            <person name="Van Velzen R."/>
            <person name="Holmer R."/>
            <person name="Bu F."/>
            <person name="Rutten L."/>
            <person name="Van Zeijl A."/>
            <person name="Liu W."/>
            <person name="Santuari L."/>
            <person name="Cao Q."/>
            <person name="Sharma T."/>
            <person name="Shen D."/>
            <person name="Roswanjaya Y."/>
            <person name="Wardhani T."/>
            <person name="Kalhor M.S."/>
            <person name="Jansen J."/>
            <person name="Van den Hoogen J."/>
            <person name="Gungor B."/>
            <person name="Hartog M."/>
            <person name="Hontelez J."/>
            <person name="Verver J."/>
            <person name="Yang W.-C."/>
            <person name="Schijlen E."/>
            <person name="Repin R."/>
            <person name="Schilthuizen M."/>
            <person name="Schranz E."/>
            <person name="Heidstra R."/>
            <person name="Miyata K."/>
            <person name="Fedorova E."/>
            <person name="Kohlen W."/>
            <person name="Bisseling T."/>
            <person name="Smit S."/>
            <person name="Geurts R."/>
        </authorList>
    </citation>
    <scope>NUCLEOTIDE SEQUENCE [LARGE SCALE GENOMIC DNA]</scope>
    <source>
        <strain evidence="2">cv. WU1-14</strain>
    </source>
</reference>
<comment type="caution">
    <text evidence="1">The sequence shown here is derived from an EMBL/GenBank/DDBJ whole genome shotgun (WGS) entry which is preliminary data.</text>
</comment>
<sequence>MTEAASGRQPIMFNLSRNFSIMVEHQLNTGQKFQSMASTPVENIRSESKFSGHRLKNDRNNWKRWVNKFDHGRNFQPNRAGAPSLRSRLGLVAAAKVV</sequence>
<dbReference type="Proteomes" id="UP000237105">
    <property type="component" value="Unassembled WGS sequence"/>
</dbReference>
<name>A0A2P5ASH4_PARAD</name>
<evidence type="ECO:0000313" key="2">
    <source>
        <dbReference type="Proteomes" id="UP000237105"/>
    </source>
</evidence>
<keyword evidence="2" id="KW-1185">Reference proteome</keyword>
<evidence type="ECO:0000313" key="1">
    <source>
        <dbReference type="EMBL" id="PON39493.1"/>
    </source>
</evidence>
<proteinExistence type="predicted"/>
<gene>
    <name evidence="1" type="ORF">PanWU01x14_304590</name>
</gene>
<dbReference type="OrthoDB" id="10566679at2759"/>
<dbReference type="AlphaFoldDB" id="A0A2P5ASH4"/>